<dbReference type="InterPro" id="IPR040079">
    <property type="entry name" value="Glutathione_S-Trfase"/>
</dbReference>
<dbReference type="SFLD" id="SFLDS00019">
    <property type="entry name" value="Glutathione_Transferase_(cytos"/>
    <property type="match status" value="1"/>
</dbReference>
<dbReference type="SUPFAM" id="SSF52833">
    <property type="entry name" value="Thioredoxin-like"/>
    <property type="match status" value="1"/>
</dbReference>
<dbReference type="InterPro" id="IPR033468">
    <property type="entry name" value="Metaxin_GST"/>
</dbReference>
<protein>
    <submittedName>
        <fullName evidence="6">GST N-terminal domain-containing protein</fullName>
    </submittedName>
</protein>
<dbReference type="Gene3D" id="1.20.1050.10">
    <property type="match status" value="1"/>
</dbReference>
<reference evidence="6" key="2">
    <citation type="submission" date="2020-10" db="UniProtKB">
        <authorList>
            <consortium name="WormBaseParasite"/>
        </authorList>
    </citation>
    <scope>IDENTIFICATION</scope>
</reference>
<dbReference type="SFLD" id="SFLDG01180">
    <property type="entry name" value="SUF1"/>
    <property type="match status" value="1"/>
</dbReference>
<dbReference type="CDD" id="cd03193">
    <property type="entry name" value="GST_C_Metaxin"/>
    <property type="match status" value="1"/>
</dbReference>
<keyword evidence="5" id="KW-1185">Reference proteome</keyword>
<evidence type="ECO:0000256" key="1">
    <source>
        <dbReference type="ARBA" id="ARBA00006475"/>
    </source>
</evidence>
<dbReference type="InterPro" id="IPR050931">
    <property type="entry name" value="Mito_Protein_Transport_Metaxin"/>
</dbReference>
<dbReference type="InterPro" id="IPR036249">
    <property type="entry name" value="Thioredoxin-like_sf"/>
</dbReference>
<dbReference type="Proteomes" id="UP000492821">
    <property type="component" value="Unassembled WGS sequence"/>
</dbReference>
<dbReference type="CDD" id="cd03080">
    <property type="entry name" value="GST_N_Metaxin_like"/>
    <property type="match status" value="1"/>
</dbReference>
<feature type="region of interest" description="Disordered" evidence="2">
    <location>
        <begin position="279"/>
        <end position="303"/>
    </location>
</feature>
<evidence type="ECO:0000313" key="6">
    <source>
        <dbReference type="WBParaSite" id="Pan_g10289.t1"/>
    </source>
</evidence>
<dbReference type="InterPro" id="IPR012336">
    <property type="entry name" value="Thioredoxin-like_fold"/>
</dbReference>
<reference evidence="5" key="1">
    <citation type="journal article" date="2013" name="Genetics">
        <title>The draft genome and transcriptome of Panagrellus redivivus are shaped by the harsh demands of a free-living lifestyle.</title>
        <authorList>
            <person name="Srinivasan J."/>
            <person name="Dillman A.R."/>
            <person name="Macchietto M.G."/>
            <person name="Heikkinen L."/>
            <person name="Lakso M."/>
            <person name="Fracchia K.M."/>
            <person name="Antoshechkin I."/>
            <person name="Mortazavi A."/>
            <person name="Wong G."/>
            <person name="Sternberg P.W."/>
        </authorList>
    </citation>
    <scope>NUCLEOTIDE SEQUENCE [LARGE SCALE GENOMIC DNA]</scope>
    <source>
        <strain evidence="5">MT8872</strain>
    </source>
</reference>
<dbReference type="WBParaSite" id="Pan_g10289.t1">
    <property type="protein sequence ID" value="Pan_g10289.t1"/>
    <property type="gene ID" value="Pan_g10289"/>
</dbReference>
<dbReference type="AlphaFoldDB" id="A0A7E4UMQ3"/>
<organism evidence="5 6">
    <name type="scientific">Panagrellus redivivus</name>
    <name type="common">Microworm</name>
    <dbReference type="NCBI Taxonomy" id="6233"/>
    <lineage>
        <taxon>Eukaryota</taxon>
        <taxon>Metazoa</taxon>
        <taxon>Ecdysozoa</taxon>
        <taxon>Nematoda</taxon>
        <taxon>Chromadorea</taxon>
        <taxon>Rhabditida</taxon>
        <taxon>Tylenchina</taxon>
        <taxon>Panagrolaimomorpha</taxon>
        <taxon>Panagrolaimoidea</taxon>
        <taxon>Panagrolaimidae</taxon>
        <taxon>Panagrellus</taxon>
    </lineage>
</organism>
<dbReference type="PANTHER" id="PTHR12289:SF72">
    <property type="entry name" value="GST N-TERMINAL DOMAIN-CONTAINING PROTEIN"/>
    <property type="match status" value="1"/>
</dbReference>
<dbReference type="InterPro" id="IPR026928">
    <property type="entry name" value="FAX/IsoI-like"/>
</dbReference>
<proteinExistence type="inferred from homology"/>
<evidence type="ECO:0000259" key="4">
    <source>
        <dbReference type="Pfam" id="PF17172"/>
    </source>
</evidence>
<evidence type="ECO:0000259" key="3">
    <source>
        <dbReference type="Pfam" id="PF17171"/>
    </source>
</evidence>
<accession>A0A7E4UMQ3</accession>
<feature type="domain" description="Metaxin glutathione S-transferase" evidence="3">
    <location>
        <begin position="197"/>
        <end position="260"/>
    </location>
</feature>
<dbReference type="Pfam" id="PF17171">
    <property type="entry name" value="GST_C_6"/>
    <property type="match status" value="1"/>
</dbReference>
<name>A0A7E4UMQ3_PANRE</name>
<dbReference type="InterPro" id="IPR036282">
    <property type="entry name" value="Glutathione-S-Trfase_C_sf"/>
</dbReference>
<dbReference type="SFLD" id="SFLDG01200">
    <property type="entry name" value="SUF1.1"/>
    <property type="match status" value="1"/>
</dbReference>
<evidence type="ECO:0000313" key="5">
    <source>
        <dbReference type="Proteomes" id="UP000492821"/>
    </source>
</evidence>
<comment type="similarity">
    <text evidence="1">Belongs to the FAX family.</text>
</comment>
<dbReference type="GO" id="GO:0005737">
    <property type="term" value="C:cytoplasm"/>
    <property type="evidence" value="ECO:0007669"/>
    <property type="project" value="TreeGrafter"/>
</dbReference>
<evidence type="ECO:0000256" key="2">
    <source>
        <dbReference type="SAM" id="MobiDB-lite"/>
    </source>
</evidence>
<dbReference type="SUPFAM" id="SSF47616">
    <property type="entry name" value="GST C-terminal domain-like"/>
    <property type="match status" value="1"/>
</dbReference>
<feature type="domain" description="Thioredoxin-like fold" evidence="4">
    <location>
        <begin position="48"/>
        <end position="141"/>
    </location>
</feature>
<dbReference type="Pfam" id="PF17172">
    <property type="entry name" value="GST_N_4"/>
    <property type="match status" value="1"/>
</dbReference>
<dbReference type="PANTHER" id="PTHR12289">
    <property type="entry name" value="METAXIN RELATED"/>
    <property type="match status" value="1"/>
</dbReference>
<sequence>MLASRLDSSYKYRPTGPQASKLVVHDWEKDTVYLIQLPRAGVIPSLSPHCLKLETWLRFAGIPYQNVSNEFKHTSARGQVPFIELNGRQIADATVAIEELTKIFHIQSETDFDAEDQSKMCAYQSMIDNGLLWTYFYYLSINNNHEATPDGVIDHFTGFRKFLYKNWNVGQHRRRIKSKCMAQGIGRFAPYEVEKIAKKELSALSVLLGKKNFLMGKTPTALDASAFATLCQFYYLPLNKDIKNYIDENNQNLVDFIRRIRDLYWSDWSECTSKLSLKTKPKPRMASDSSEELANDGHPTEPE</sequence>